<proteinExistence type="predicted"/>
<dbReference type="InterPro" id="IPR043168">
    <property type="entry name" value="DegV_C"/>
</dbReference>
<dbReference type="AlphaFoldDB" id="A0A433RSJ1"/>
<dbReference type="Pfam" id="PF02645">
    <property type="entry name" value="DegV"/>
    <property type="match status" value="1"/>
</dbReference>
<reference evidence="3 4" key="1">
    <citation type="submission" date="2014-11" db="EMBL/GenBank/DDBJ databases">
        <title>Genome sequence and analysis of novel Kurthia sp.</title>
        <authorList>
            <person name="Lawson J.N."/>
            <person name="Gonzalez J.E."/>
            <person name="Rinauldi L."/>
            <person name="Xuan Z."/>
            <person name="Firman A."/>
            <person name="Shaddox L."/>
            <person name="Trudeau A."/>
            <person name="Shah S."/>
            <person name="Reiman D."/>
        </authorList>
    </citation>
    <scope>NUCLEOTIDE SEQUENCE [LARGE SCALE GENOMIC DNA]</scope>
    <source>
        <strain evidence="3 4">3B1D</strain>
    </source>
</reference>
<evidence type="ECO:0000256" key="1">
    <source>
        <dbReference type="ARBA" id="ARBA00003238"/>
    </source>
</evidence>
<name>A0A433RSJ1_9BACL</name>
<dbReference type="SUPFAM" id="SSF82549">
    <property type="entry name" value="DAK1/DegV-like"/>
    <property type="match status" value="1"/>
</dbReference>
<dbReference type="PANTHER" id="PTHR33434">
    <property type="entry name" value="DEGV DOMAIN-CONTAINING PROTEIN DR_1986-RELATED"/>
    <property type="match status" value="1"/>
</dbReference>
<dbReference type="RefSeq" id="WP_126990621.1">
    <property type="nucleotide sequence ID" value="NZ_JTFC01000031.1"/>
</dbReference>
<organism evidence="3 4">
    <name type="scientific">Candidatus Kurthia intestinigallinarum</name>
    <dbReference type="NCBI Taxonomy" id="1562256"/>
    <lineage>
        <taxon>Bacteria</taxon>
        <taxon>Bacillati</taxon>
        <taxon>Bacillota</taxon>
        <taxon>Bacilli</taxon>
        <taxon>Bacillales</taxon>
        <taxon>Caryophanaceae</taxon>
        <taxon>Kurthia</taxon>
    </lineage>
</organism>
<comment type="caution">
    <text evidence="3">The sequence shown here is derived from an EMBL/GenBank/DDBJ whole genome shotgun (WGS) entry which is preliminary data.</text>
</comment>
<accession>A0A433RSJ1</accession>
<dbReference type="Gene3D" id="3.30.1180.10">
    <property type="match status" value="1"/>
</dbReference>
<sequence>MKRVHVVTDSTSGITQQDIAKYDIHVVPLTVFIDGESFQDGENLTPTQFLDKMSQAKALPKSSQPPMGVFEELFNELGKDGDDVLVLTLTHTLSGTVRSAESAGESSIANVKVIDSQFTSWGLGFQVLEAAKMAQQGKSLDEIVARVETVRDNTKLYLVVDTLENLIKGGRIGKGMGMVGALLNIKPVAIVEDGALKNFAKVRSHKQVLKLLKKQFLEDTAGKTIKGIGLEHADSLALTEPLLEFFKNEIGFEDVRFNVTSPIISTHTGVGAIGLSYYAE</sequence>
<evidence type="ECO:0000313" key="4">
    <source>
        <dbReference type="Proteomes" id="UP000288623"/>
    </source>
</evidence>
<evidence type="ECO:0000313" key="3">
    <source>
        <dbReference type="EMBL" id="RUS55121.1"/>
    </source>
</evidence>
<dbReference type="Proteomes" id="UP000288623">
    <property type="component" value="Unassembled WGS sequence"/>
</dbReference>
<protein>
    <submittedName>
        <fullName evidence="3">DegV domain-containing protein</fullName>
    </submittedName>
</protein>
<dbReference type="InterPro" id="IPR003797">
    <property type="entry name" value="DegV"/>
</dbReference>
<gene>
    <name evidence="3" type="ORF">QI30_09185</name>
</gene>
<dbReference type="PANTHER" id="PTHR33434:SF8">
    <property type="entry name" value="DEGV DOMAIN-CONTAINING PROTEIN SPR1019"/>
    <property type="match status" value="1"/>
</dbReference>
<dbReference type="Gene3D" id="3.40.50.10170">
    <property type="match status" value="1"/>
</dbReference>
<dbReference type="OrthoDB" id="5429275at2"/>
<dbReference type="GO" id="GO:0008289">
    <property type="term" value="F:lipid binding"/>
    <property type="evidence" value="ECO:0007669"/>
    <property type="project" value="UniProtKB-KW"/>
</dbReference>
<comment type="function">
    <text evidence="1">May bind long-chain fatty acids, such as palmitate, and may play a role in lipid transport or fatty acid metabolism.</text>
</comment>
<dbReference type="InterPro" id="IPR050270">
    <property type="entry name" value="DegV_domain_contain"/>
</dbReference>
<dbReference type="PROSITE" id="PS51482">
    <property type="entry name" value="DEGV"/>
    <property type="match status" value="1"/>
</dbReference>
<dbReference type="NCBIfam" id="TIGR00762">
    <property type="entry name" value="DegV"/>
    <property type="match status" value="1"/>
</dbReference>
<dbReference type="EMBL" id="JTFC01000031">
    <property type="protein sequence ID" value="RUS55121.1"/>
    <property type="molecule type" value="Genomic_DNA"/>
</dbReference>
<keyword evidence="2" id="KW-0446">Lipid-binding</keyword>
<evidence type="ECO:0000256" key="2">
    <source>
        <dbReference type="ARBA" id="ARBA00023121"/>
    </source>
</evidence>
<keyword evidence="4" id="KW-1185">Reference proteome</keyword>